<proteinExistence type="predicted"/>
<dbReference type="PANTHER" id="PTHR30292">
    <property type="entry name" value="UNCHARACTERIZED PROTEIN YBGL-RELATED"/>
    <property type="match status" value="1"/>
</dbReference>
<evidence type="ECO:0000313" key="1">
    <source>
        <dbReference type="EMBL" id="ARU92844.1"/>
    </source>
</evidence>
<protein>
    <recommendedName>
        <fullName evidence="5">5-oxoprolinase (ATP-hydrolyzing) subunit A</fullName>
    </recommendedName>
</protein>
<dbReference type="EMBL" id="CP015581">
    <property type="protein sequence ID" value="ARU96882.1"/>
    <property type="molecule type" value="Genomic_DNA"/>
</dbReference>
<dbReference type="AlphaFoldDB" id="A0A1Y0L4A3"/>
<dbReference type="PANTHER" id="PTHR30292:SF0">
    <property type="entry name" value="5-OXOPROLINASE SUBUNIT A"/>
    <property type="match status" value="1"/>
</dbReference>
<evidence type="ECO:0008006" key="5">
    <source>
        <dbReference type="Google" id="ProtNLM"/>
    </source>
</evidence>
<dbReference type="NCBIfam" id="NF003814">
    <property type="entry name" value="PRK05406.1-3"/>
    <property type="match status" value="1"/>
</dbReference>
<reference evidence="3 4" key="1">
    <citation type="submission" date="2016-05" db="EMBL/GenBank/DDBJ databases">
        <title>Complete genome sequence of two 2,5-diketo-D-glunonic acid producing strain Tatumella citrea.</title>
        <authorList>
            <person name="Duan C."/>
            <person name="Yang J."/>
            <person name="Yang S."/>
        </authorList>
    </citation>
    <scope>NUCLEOTIDE SEQUENCE [LARGE SCALE GENOMIC DNA]</scope>
    <source>
        <strain evidence="2 3">ATCC 39140</strain>
        <strain evidence="1 4">DSM 13699</strain>
    </source>
</reference>
<dbReference type="OrthoDB" id="9773478at2"/>
<dbReference type="Gene3D" id="3.20.20.370">
    <property type="entry name" value="Glycoside hydrolase/deacetylase"/>
    <property type="match status" value="1"/>
</dbReference>
<dbReference type="EMBL" id="CP015579">
    <property type="protein sequence ID" value="ARU92844.1"/>
    <property type="molecule type" value="Genomic_DNA"/>
</dbReference>
<dbReference type="GO" id="GO:0005975">
    <property type="term" value="P:carbohydrate metabolic process"/>
    <property type="evidence" value="ECO:0007669"/>
    <property type="project" value="InterPro"/>
</dbReference>
<dbReference type="SUPFAM" id="SSF88713">
    <property type="entry name" value="Glycoside hydrolase/deacetylase"/>
    <property type="match status" value="1"/>
</dbReference>
<dbReference type="InterPro" id="IPR005501">
    <property type="entry name" value="LamB/YcsF/PxpA-like"/>
</dbReference>
<dbReference type="Proteomes" id="UP000195814">
    <property type="component" value="Chromosome"/>
</dbReference>
<sequence length="256" mass="27418">MKIDVNSDMGEGFGIWQVCDDAALINHVSSANIACGFHAGDPAIMTRMVRMARQRGVGIGAHPGFPDRQGFGRREHSYSAEEICQQVVYQFGALQGIATAEGTRIAHLSFHAAMGNQINRDPQLALQVMQAVARIDPQVIVFCMADTIIESAAREAGLPTLTLFLVDRAYQQEGRLVPRGQPGAVITAEAEVRARVRQFLDKGTVTTIEGTEIVVRAGSILIHSDTPGSVELAELVCSEISASGHTLAPAAEVLSQ</sequence>
<organism evidence="1 4">
    <name type="scientific">Tatumella citrea</name>
    <name type="common">Pantoea citrea</name>
    <dbReference type="NCBI Taxonomy" id="53336"/>
    <lineage>
        <taxon>Bacteria</taxon>
        <taxon>Pseudomonadati</taxon>
        <taxon>Pseudomonadota</taxon>
        <taxon>Gammaproteobacteria</taxon>
        <taxon>Enterobacterales</taxon>
        <taxon>Erwiniaceae</taxon>
        <taxon>Tatumella</taxon>
    </lineage>
</organism>
<dbReference type="RefSeq" id="WP_087487233.1">
    <property type="nucleotide sequence ID" value="NZ_CP015579.1"/>
</dbReference>
<dbReference type="KEGG" id="tci:A7K98_02965"/>
<evidence type="ECO:0000313" key="4">
    <source>
        <dbReference type="Proteomes" id="UP000195814"/>
    </source>
</evidence>
<evidence type="ECO:0000313" key="3">
    <source>
        <dbReference type="Proteomes" id="UP000195729"/>
    </source>
</evidence>
<evidence type="ECO:0000313" key="2">
    <source>
        <dbReference type="EMBL" id="ARU96882.1"/>
    </source>
</evidence>
<name>A0A1Y0L4A3_TATCI</name>
<dbReference type="InterPro" id="IPR011330">
    <property type="entry name" value="Glyco_hydro/deAcase_b/a-brl"/>
</dbReference>
<dbReference type="Pfam" id="PF03746">
    <property type="entry name" value="LamB_YcsF"/>
    <property type="match status" value="1"/>
</dbReference>
<accession>A0A1Y0L4A3</accession>
<dbReference type="Proteomes" id="UP000195729">
    <property type="component" value="Chromosome"/>
</dbReference>
<dbReference type="NCBIfam" id="NF003816">
    <property type="entry name" value="PRK05406.1-5"/>
    <property type="match status" value="1"/>
</dbReference>
<dbReference type="CDD" id="cd10787">
    <property type="entry name" value="LamB_YcsF_like"/>
    <property type="match status" value="1"/>
</dbReference>
<gene>
    <name evidence="1" type="ORF">A7K98_02965</name>
    <name evidence="2" type="ORF">A7K99_02965</name>
</gene>
<keyword evidence="3" id="KW-1185">Reference proteome</keyword>